<gene>
    <name evidence="5" type="primary">LOC109468498</name>
</gene>
<feature type="region of interest" description="Disordered" evidence="2">
    <location>
        <begin position="79"/>
        <end position="142"/>
    </location>
</feature>
<feature type="compositionally biased region" description="Basic and acidic residues" evidence="2">
    <location>
        <begin position="1679"/>
        <end position="1704"/>
    </location>
</feature>
<feature type="region of interest" description="Disordered" evidence="2">
    <location>
        <begin position="1131"/>
        <end position="1164"/>
    </location>
</feature>
<feature type="compositionally biased region" description="Polar residues" evidence="2">
    <location>
        <begin position="656"/>
        <end position="665"/>
    </location>
</feature>
<dbReference type="Gene3D" id="3.30.160.20">
    <property type="match status" value="1"/>
</dbReference>
<dbReference type="InterPro" id="IPR036390">
    <property type="entry name" value="WH_DNA-bd_sf"/>
</dbReference>
<feature type="compositionally biased region" description="Polar residues" evidence="2">
    <location>
        <begin position="495"/>
        <end position="504"/>
    </location>
</feature>
<accession>A0A6P4YYD2</accession>
<feature type="region of interest" description="Disordered" evidence="2">
    <location>
        <begin position="888"/>
        <end position="908"/>
    </location>
</feature>
<dbReference type="Pfam" id="PF00035">
    <property type="entry name" value="dsrm"/>
    <property type="match status" value="1"/>
</dbReference>
<feature type="region of interest" description="Disordered" evidence="2">
    <location>
        <begin position="759"/>
        <end position="782"/>
    </location>
</feature>
<feature type="compositionally biased region" description="Low complexity" evidence="2">
    <location>
        <begin position="556"/>
        <end position="574"/>
    </location>
</feature>
<dbReference type="GO" id="GO:0003723">
    <property type="term" value="F:RNA binding"/>
    <property type="evidence" value="ECO:0007669"/>
    <property type="project" value="UniProtKB-UniRule"/>
</dbReference>
<dbReference type="SMART" id="SM00358">
    <property type="entry name" value="DSRM"/>
    <property type="match status" value="1"/>
</dbReference>
<protein>
    <submittedName>
        <fullName evidence="5">Uncharacterized protein LOC109468498</fullName>
    </submittedName>
</protein>
<feature type="region of interest" description="Disordered" evidence="2">
    <location>
        <begin position="464"/>
        <end position="578"/>
    </location>
</feature>
<keyword evidence="4" id="KW-1185">Reference proteome</keyword>
<dbReference type="InterPro" id="IPR036388">
    <property type="entry name" value="WH-like_DNA-bd_sf"/>
</dbReference>
<organism evidence="4 5">
    <name type="scientific">Branchiostoma belcheri</name>
    <name type="common">Amphioxus</name>
    <dbReference type="NCBI Taxonomy" id="7741"/>
    <lineage>
        <taxon>Eukaryota</taxon>
        <taxon>Metazoa</taxon>
        <taxon>Chordata</taxon>
        <taxon>Cephalochordata</taxon>
        <taxon>Leptocardii</taxon>
        <taxon>Amphioxiformes</taxon>
        <taxon>Branchiostomatidae</taxon>
        <taxon>Branchiostoma</taxon>
    </lineage>
</organism>
<feature type="compositionally biased region" description="Basic and acidic residues" evidence="2">
    <location>
        <begin position="261"/>
        <end position="271"/>
    </location>
</feature>
<feature type="compositionally biased region" description="Low complexity" evidence="2">
    <location>
        <begin position="210"/>
        <end position="231"/>
    </location>
</feature>
<evidence type="ECO:0000256" key="1">
    <source>
        <dbReference type="PROSITE-ProRule" id="PRU00266"/>
    </source>
</evidence>
<feature type="region of interest" description="Disordered" evidence="2">
    <location>
        <begin position="648"/>
        <end position="680"/>
    </location>
</feature>
<evidence type="ECO:0000313" key="5">
    <source>
        <dbReference type="RefSeq" id="XP_019622301.1"/>
    </source>
</evidence>
<dbReference type="OrthoDB" id="10069605at2759"/>
<feature type="compositionally biased region" description="Basic and acidic residues" evidence="2">
    <location>
        <begin position="310"/>
        <end position="319"/>
    </location>
</feature>
<feature type="region of interest" description="Disordered" evidence="2">
    <location>
        <begin position="1590"/>
        <end position="1711"/>
    </location>
</feature>
<feature type="compositionally biased region" description="Polar residues" evidence="2">
    <location>
        <begin position="1134"/>
        <end position="1160"/>
    </location>
</feature>
<keyword evidence="1" id="KW-0694">RNA-binding</keyword>
<dbReference type="RefSeq" id="XP_019622301.1">
    <property type="nucleotide sequence ID" value="XM_019766742.1"/>
</dbReference>
<feature type="compositionally biased region" description="Polar residues" evidence="2">
    <location>
        <begin position="1590"/>
        <end position="1603"/>
    </location>
</feature>
<dbReference type="SUPFAM" id="SSF46785">
    <property type="entry name" value="Winged helix' DNA-binding domain"/>
    <property type="match status" value="2"/>
</dbReference>
<feature type="domain" description="DRBM" evidence="3">
    <location>
        <begin position="1755"/>
        <end position="1822"/>
    </location>
</feature>
<dbReference type="Gene3D" id="1.10.10.10">
    <property type="entry name" value="Winged helix-like DNA-binding domain superfamily/Winged helix DNA-binding domain"/>
    <property type="match status" value="2"/>
</dbReference>
<sequence>MADEGLAKKDRICQFFASNAGLHFRSIDVATALGLDTRSVGQQLARLWRSGFVEKVQTGPFTTWRMKFQTYPGRNLHGPAAPKPACLTQHTPAKKSTWGSRTHEEGRNDSGHCAMGSSVVLESTEGGNQEGEEEEDETEDQGISLGEAHSVQIPEYHSSSSKPLAATRDGPTSTQNISSQCKAAENPPIKKTVGRPPGNKNKMSTSCRVGQKGSKTGKTSSNSGSCKTTTTAAVKRRVGPESFRNADQGSRLKGKKKTSQSRKDCSSRSDTDSESTPLKIVPTGLKRKAGATNTVQGLKKKVKKTKTQTTKREDCRGRSTTDSGLSSQVQKRTQLVPASVSYQKTAASTAKKKTGQEQKRKIKKTTPPNKEGYCSSTCSTSWKDPVQHNPTLMPTTLAPSLNRPSGNMETKLMNFICEAQGMLVMTGDDVAKALGSKPKETHRLLLHMQRTGRVRKVCDKPTRWMMLGQGKGGPARKRQTEAVTTTTTQQKERPSLTTAQQKEPPQTKHQELSTQAYRSLFIDGSPTRRRQEKATTTTQQKEPTKHQVPSTQTYRSLSTDGSTEEGTSKTSSSTRNLSECGQVYGMRFETQTSLCEEEEEGSGEIVSTSTQVPAQFRTCLATAEDEEEDVSCVSQEQDSGFLEDATFYTERKKPSPTVQQASSLPSKKQSRKSNQKSQGEDISCVFQEQDSGFLEDVTFYAERKKSSPTALSLSSKKQSKTSNQTSQVITTTRRCLSPCGKYVKKTPVKKQVLTDKRSVRMSTENGSSYTKPTAAKSTSLGNLQSQNSNYNAISSTSCEAKKVELSNFRIPKKNSLSGKHLGKSQFTVGQKSGDLCGGKRMSVAPSKLDNNLLDSSKDCTGKNTQKDISTIKTPPHILKHSASYFASTTKEPNTKPKLPRPSTTTKDIPKLQNQTETSFVRTKDNGVSMREPLADIDVMVDVTVDKSAQIQNQLHSCGTCGSNKDPQHTPLSVLRRNSIKTSPSGPPKLYPHRATESISKQCMVGTLGSRDNPPILVPIEEELRSIGTESPSSLRAAKRNLYPCFSLEESLEHQQRSTSCTSIHEQSGYKEDEHTGFRRGLVETVVSVTPGSGYFPLTDTDTKRKQQQLTACPHDWLLNKVNDRKIAGRCGGQKNVSGPESFSSEIGGTKESFSSFQHTGTDPRRTIGRGVYAEIQDTSRVTGGEVIGHAGHGSQQLMLSNLHEEQHGRGHACSQEERRSNTEANLNCLEPMKAVAKVSIGRMASFIPVEEQHRMTNIDDRAYHMGTNPIYSQGLIRNNRQANLNSPESRKAVEKVRLGEKASFSPTKQHRITDIDDRAHHMCPVLGAEGLVHHQLGYHITGHTCSVHQMDSSGQGGYKRHLGRQQKSEKVHQALVTSPLIPEGLFISEKREQNESTRWQRPRSPKSFWIDYWSKAESKDTKSDDMKDRNAEDITVLNDSYSRLVAYSNNAENTNCKEEDTRSCNVKEKMLENTTVVSDRCSGLVAYSPTGTENTDSNEEPSSDLMKNCSRSKVCAKELKTDEKSLTVLKQECKIFRTTETQTSQGFAHTLQVQRDKIANLRQDSQIQDLFGNVDVKVRLEEKVRSSALTSLTGPVQQSTWTQPKALYSTDEKKPQEQEKSEVQEPRGQGKAAVVEVRGDDGSEVQEPRGQEQAAVVKARGHDGSEFESRGQEPAVDGARSHDGSEFEPRGQREAAGDEARGCDGSEVGQVSKHQVSVAMVTPQGSRPVVMAAQPSGTPLHPAAAQPVPVSQQSHPIVQLNELCQRNHLPMCFQDISVTGPAHRPRVQIAAVVGDCTFQAEASSKKAARRQAARDALQALYQEGYK</sequence>
<dbReference type="InterPro" id="IPR014720">
    <property type="entry name" value="dsRBD_dom"/>
</dbReference>
<dbReference type="GeneID" id="109468498"/>
<dbReference type="SUPFAM" id="SSF54768">
    <property type="entry name" value="dsRNA-binding domain-like"/>
    <property type="match status" value="1"/>
</dbReference>
<feature type="compositionally biased region" description="Basic and acidic residues" evidence="2">
    <location>
        <begin position="1637"/>
        <end position="1650"/>
    </location>
</feature>
<feature type="compositionally biased region" description="Basic and acidic residues" evidence="2">
    <location>
        <begin position="1610"/>
        <end position="1625"/>
    </location>
</feature>
<feature type="region of interest" description="Disordered" evidence="2">
    <location>
        <begin position="959"/>
        <end position="992"/>
    </location>
</feature>
<proteinExistence type="predicted"/>
<reference evidence="5" key="1">
    <citation type="submission" date="2025-08" db="UniProtKB">
        <authorList>
            <consortium name="RefSeq"/>
        </authorList>
    </citation>
    <scope>IDENTIFICATION</scope>
    <source>
        <tissue evidence="5">Gonad</tissue>
    </source>
</reference>
<feature type="compositionally biased region" description="Basic and acidic residues" evidence="2">
    <location>
        <begin position="1660"/>
        <end position="1671"/>
    </location>
</feature>
<dbReference type="KEGG" id="bbel:109468498"/>
<feature type="compositionally biased region" description="Basic and acidic residues" evidence="2">
    <location>
        <begin position="101"/>
        <end position="110"/>
    </location>
</feature>
<feature type="compositionally biased region" description="Polar residues" evidence="2">
    <location>
        <begin position="170"/>
        <end position="181"/>
    </location>
</feature>
<feature type="compositionally biased region" description="Polar residues" evidence="2">
    <location>
        <begin position="320"/>
        <end position="333"/>
    </location>
</feature>
<name>A0A6P4YYD2_BRABE</name>
<evidence type="ECO:0000256" key="2">
    <source>
        <dbReference type="SAM" id="MobiDB-lite"/>
    </source>
</evidence>
<dbReference type="Proteomes" id="UP000515135">
    <property type="component" value="Unplaced"/>
</dbReference>
<feature type="compositionally biased region" description="Polar residues" evidence="2">
    <location>
        <begin position="760"/>
        <end position="782"/>
    </location>
</feature>
<dbReference type="PROSITE" id="PS50137">
    <property type="entry name" value="DS_RBD"/>
    <property type="match status" value="1"/>
</dbReference>
<feature type="compositionally biased region" description="Acidic residues" evidence="2">
    <location>
        <begin position="130"/>
        <end position="140"/>
    </location>
</feature>
<evidence type="ECO:0000313" key="4">
    <source>
        <dbReference type="Proteomes" id="UP000515135"/>
    </source>
</evidence>
<evidence type="ECO:0000259" key="3">
    <source>
        <dbReference type="PROSITE" id="PS50137"/>
    </source>
</evidence>
<feature type="region of interest" description="Disordered" evidence="2">
    <location>
        <begin position="154"/>
        <end position="376"/>
    </location>
</feature>